<dbReference type="PROSITE" id="PS51682">
    <property type="entry name" value="SAM_OMT_I"/>
    <property type="match status" value="1"/>
</dbReference>
<dbReference type="Proteomes" id="UP000679779">
    <property type="component" value="Unassembled WGS sequence"/>
</dbReference>
<keyword evidence="2" id="KW-0808">Transferase</keyword>
<evidence type="ECO:0000313" key="5">
    <source>
        <dbReference type="Proteomes" id="UP000679779"/>
    </source>
</evidence>
<dbReference type="SUPFAM" id="SSF53335">
    <property type="entry name" value="S-adenosyl-L-methionine-dependent methyltransferases"/>
    <property type="match status" value="1"/>
</dbReference>
<evidence type="ECO:0000256" key="2">
    <source>
        <dbReference type="ARBA" id="ARBA00022679"/>
    </source>
</evidence>
<evidence type="ECO:0000313" key="4">
    <source>
        <dbReference type="EMBL" id="GIO30344.1"/>
    </source>
</evidence>
<reference evidence="4" key="1">
    <citation type="submission" date="2021-03" db="EMBL/GenBank/DDBJ databases">
        <title>Antimicrobial resistance genes in bacteria isolated from Japanese honey, and their potential for conferring macrolide and lincosamide resistance in the American foulbrood pathogen Paenibacillus larvae.</title>
        <authorList>
            <person name="Okamoto M."/>
            <person name="Kumagai M."/>
            <person name="Kanamori H."/>
            <person name="Takamatsu D."/>
        </authorList>
    </citation>
    <scope>NUCLEOTIDE SEQUENCE</scope>
    <source>
        <strain evidence="4">J2TS6</strain>
    </source>
</reference>
<gene>
    <name evidence="4" type="ORF">J2TS6_14850</name>
</gene>
<dbReference type="GO" id="GO:0008171">
    <property type="term" value="F:O-methyltransferase activity"/>
    <property type="evidence" value="ECO:0007669"/>
    <property type="project" value="InterPro"/>
</dbReference>
<dbReference type="EMBL" id="BORQ01000001">
    <property type="protein sequence ID" value="GIO30344.1"/>
    <property type="molecule type" value="Genomic_DNA"/>
</dbReference>
<dbReference type="PANTHER" id="PTHR10509:SF14">
    <property type="entry name" value="CAFFEOYL-COA O-METHYLTRANSFERASE 3-RELATED"/>
    <property type="match status" value="1"/>
</dbReference>
<dbReference type="GO" id="GO:0008757">
    <property type="term" value="F:S-adenosylmethionine-dependent methyltransferase activity"/>
    <property type="evidence" value="ECO:0007669"/>
    <property type="project" value="TreeGrafter"/>
</dbReference>
<protein>
    <submittedName>
        <fullName evidence="4">O-methyltransferase</fullName>
    </submittedName>
</protein>
<evidence type="ECO:0000256" key="1">
    <source>
        <dbReference type="ARBA" id="ARBA00022603"/>
    </source>
</evidence>
<proteinExistence type="predicted"/>
<dbReference type="InterPro" id="IPR029063">
    <property type="entry name" value="SAM-dependent_MTases_sf"/>
</dbReference>
<dbReference type="Pfam" id="PF01596">
    <property type="entry name" value="Methyltransf_3"/>
    <property type="match status" value="1"/>
</dbReference>
<dbReference type="InterPro" id="IPR050362">
    <property type="entry name" value="Cation-dep_OMT"/>
</dbReference>
<dbReference type="RefSeq" id="WP_160040369.1">
    <property type="nucleotide sequence ID" value="NZ_BORQ01000001.1"/>
</dbReference>
<dbReference type="Gene3D" id="3.40.50.150">
    <property type="entry name" value="Vaccinia Virus protein VP39"/>
    <property type="match status" value="1"/>
</dbReference>
<dbReference type="GO" id="GO:0032259">
    <property type="term" value="P:methylation"/>
    <property type="evidence" value="ECO:0007669"/>
    <property type="project" value="UniProtKB-KW"/>
</dbReference>
<sequence>MKQTWEQVDEYMTDLLCPNDHVLDDVLVANRNADLPEIDVTGTQGKLLQLLVQMKGAKRILEIGTLGAYSTIWMARGLPDDGKIVTLELEPRHAEVAKANIKRAGLEQTIEVRTGNALDSLEKMAQAGEEPFDFIFIDADKPSNPQYLKWALHFSRPGTVIFGDNVVRDGEVANRHSTDPRVKGVRTFFDMIAGDPRISATAIQTVGSKGYDGFMIGIVQQTGQSPQKANDR</sequence>
<accession>A0A919XER0</accession>
<keyword evidence="1" id="KW-0489">Methyltransferase</keyword>
<organism evidence="4 5">
    <name type="scientific">Paenibacillus albilobatus</name>
    <dbReference type="NCBI Taxonomy" id="2716884"/>
    <lineage>
        <taxon>Bacteria</taxon>
        <taxon>Bacillati</taxon>
        <taxon>Bacillota</taxon>
        <taxon>Bacilli</taxon>
        <taxon>Bacillales</taxon>
        <taxon>Paenibacillaceae</taxon>
        <taxon>Paenibacillus</taxon>
    </lineage>
</organism>
<dbReference type="PANTHER" id="PTHR10509">
    <property type="entry name" value="O-METHYLTRANSFERASE-RELATED"/>
    <property type="match status" value="1"/>
</dbReference>
<keyword evidence="5" id="KW-1185">Reference proteome</keyword>
<keyword evidence="3" id="KW-0949">S-adenosyl-L-methionine</keyword>
<name>A0A919XER0_9BACL</name>
<dbReference type="AlphaFoldDB" id="A0A919XER0"/>
<comment type="caution">
    <text evidence="4">The sequence shown here is derived from an EMBL/GenBank/DDBJ whole genome shotgun (WGS) entry which is preliminary data.</text>
</comment>
<evidence type="ECO:0000256" key="3">
    <source>
        <dbReference type="ARBA" id="ARBA00022691"/>
    </source>
</evidence>
<dbReference type="InterPro" id="IPR002935">
    <property type="entry name" value="SAM_O-MeTrfase"/>
</dbReference>